<dbReference type="Proteomes" id="UP000743899">
    <property type="component" value="Unassembled WGS sequence"/>
</dbReference>
<dbReference type="EMBL" id="JAACYS010000008">
    <property type="protein sequence ID" value="NCU16750.1"/>
    <property type="molecule type" value="Genomic_DNA"/>
</dbReference>
<evidence type="ECO:0000313" key="4">
    <source>
        <dbReference type="EMBL" id="NCU16750.1"/>
    </source>
</evidence>
<dbReference type="InterPro" id="IPR018060">
    <property type="entry name" value="HTH_AraC"/>
</dbReference>
<proteinExistence type="predicted"/>
<reference evidence="4 5" key="1">
    <citation type="submission" date="2020-01" db="EMBL/GenBank/DDBJ databases">
        <title>A novel Bacillus sp. from Pasinler.</title>
        <authorList>
            <person name="Adiguzel A."/>
            <person name="Ay H."/>
            <person name="Baltaci M.O."/>
        </authorList>
    </citation>
    <scope>NUCLEOTIDE SEQUENCE [LARGE SCALE GENOMIC DNA]</scope>
    <source>
        <strain evidence="4 5">P1</strain>
    </source>
</reference>
<evidence type="ECO:0000256" key="2">
    <source>
        <dbReference type="ARBA" id="ARBA00023163"/>
    </source>
</evidence>
<dbReference type="Gene3D" id="1.10.10.60">
    <property type="entry name" value="Homeodomain-like"/>
    <property type="match status" value="1"/>
</dbReference>
<evidence type="ECO:0000313" key="5">
    <source>
        <dbReference type="Proteomes" id="UP000743899"/>
    </source>
</evidence>
<dbReference type="SUPFAM" id="SSF46689">
    <property type="entry name" value="Homeodomain-like"/>
    <property type="match status" value="1"/>
</dbReference>
<dbReference type="PROSITE" id="PS01124">
    <property type="entry name" value="HTH_ARAC_FAMILY_2"/>
    <property type="match status" value="1"/>
</dbReference>
<gene>
    <name evidence="4" type="ORF">GW534_03045</name>
</gene>
<name>A0ABX0A5Q0_9BACI</name>
<keyword evidence="1" id="KW-0805">Transcription regulation</keyword>
<keyword evidence="5" id="KW-1185">Reference proteome</keyword>
<feature type="domain" description="HTH araC/xylS-type" evidence="3">
    <location>
        <begin position="1"/>
        <end position="30"/>
    </location>
</feature>
<protein>
    <submittedName>
        <fullName evidence="4">Helix-turn-helix transcriptional regulator</fullName>
    </submittedName>
</protein>
<comment type="caution">
    <text evidence="4">The sequence shown here is derived from an EMBL/GenBank/DDBJ whole genome shotgun (WGS) entry which is preliminary data.</text>
</comment>
<dbReference type="InterPro" id="IPR009057">
    <property type="entry name" value="Homeodomain-like_sf"/>
</dbReference>
<keyword evidence="2" id="KW-0804">Transcription</keyword>
<organism evidence="4 5">
    <name type="scientific">Pallidibacillus pasinlerensis</name>
    <dbReference type="NCBI Taxonomy" id="2703818"/>
    <lineage>
        <taxon>Bacteria</taxon>
        <taxon>Bacillati</taxon>
        <taxon>Bacillota</taxon>
        <taxon>Bacilli</taxon>
        <taxon>Bacillales</taxon>
        <taxon>Bacillaceae</taxon>
        <taxon>Pallidibacillus</taxon>
    </lineage>
</organism>
<accession>A0ABX0A5Q0</accession>
<evidence type="ECO:0000259" key="3">
    <source>
        <dbReference type="PROSITE" id="PS01124"/>
    </source>
</evidence>
<sequence>MAFMVGYQYVNYFTKVFKKYTSLTPLHMLK</sequence>
<evidence type="ECO:0000256" key="1">
    <source>
        <dbReference type="ARBA" id="ARBA00023015"/>
    </source>
</evidence>